<dbReference type="OrthoDB" id="5147328at2"/>
<dbReference type="RefSeq" id="WP_076960024.1">
    <property type="nucleotide sequence ID" value="NZ_MLCO01000316.1"/>
</dbReference>
<dbReference type="Pfam" id="PF03577">
    <property type="entry name" value="Peptidase_C69"/>
    <property type="match status" value="1"/>
</dbReference>
<dbReference type="GO" id="GO:0016805">
    <property type="term" value="F:dipeptidase activity"/>
    <property type="evidence" value="ECO:0007669"/>
    <property type="project" value="UniProtKB-KW"/>
</dbReference>
<proteinExistence type="inferred from homology"/>
<dbReference type="GO" id="GO:0070004">
    <property type="term" value="F:cysteine-type exopeptidase activity"/>
    <property type="evidence" value="ECO:0007669"/>
    <property type="project" value="InterPro"/>
</dbReference>
<gene>
    <name evidence="2" type="ORF">BKE38_25160</name>
</gene>
<keyword evidence="1" id="KW-0224">Dipeptidase</keyword>
<keyword evidence="1" id="KW-0378">Hydrolase</keyword>
<keyword evidence="3" id="KW-1185">Reference proteome</keyword>
<accession>A0A1V2GV69</accession>
<name>A0A1V2GV69_9PROT</name>
<comment type="caution">
    <text evidence="2">The sequence shown here is derived from an EMBL/GenBank/DDBJ whole genome shotgun (WGS) entry which is preliminary data.</text>
</comment>
<dbReference type="EMBL" id="MLCO01000316">
    <property type="protein sequence ID" value="ONG46526.1"/>
    <property type="molecule type" value="Genomic_DNA"/>
</dbReference>
<organism evidence="2 3">
    <name type="scientific">Teichococcus deserti</name>
    <dbReference type="NCBI Taxonomy" id="1817963"/>
    <lineage>
        <taxon>Bacteria</taxon>
        <taxon>Pseudomonadati</taxon>
        <taxon>Pseudomonadota</taxon>
        <taxon>Alphaproteobacteria</taxon>
        <taxon>Acetobacterales</taxon>
        <taxon>Roseomonadaceae</taxon>
        <taxon>Roseomonas</taxon>
    </lineage>
</organism>
<evidence type="ECO:0000313" key="2">
    <source>
        <dbReference type="EMBL" id="ONG46526.1"/>
    </source>
</evidence>
<sequence length="448" mass="47949">MCDTMVALPPVTLSGSVMFAKNSDRERNEGQPFAAFPRATHAAGSRLRCTYIDIPQVAETNATLLSRPFWCWGAEIGANEHGVVIGNEAMVATIAPGVEKKLIGMDLVRLGLERAATAAEAIEVITSLLEAHGQGGPCGHLHEHFYDNGFIIADRREAFVLETIGTFWAVERVSGFRALSNAFSIGRGAIRRAGGGLLEHARAAGFCTSLEDLDFAQNYLSLERDAISQGRARCSRATEILGRHAPRLTPAHLMAALRDHGAAAEADPRWHPAHLQGRSICMHAGEGLRRSQSTASLVSELRGDGRVLHWVTASAAPCLSIFKPVLPGLVVPAEAARAGDSYDAASLWWRHEMLHRAAERGDYAAVIADFAPQRDALEADSRARIEAVLAAPAAEQQSVMDACWAEAAALAARVTASLPAMPDADAAHAGSWRELDRRAGLPLVCEAA</sequence>
<keyword evidence="1" id="KW-0645">Protease</keyword>
<dbReference type="AlphaFoldDB" id="A0A1V2GV69"/>
<evidence type="ECO:0000256" key="1">
    <source>
        <dbReference type="RuleBase" id="RU364089"/>
    </source>
</evidence>
<evidence type="ECO:0000313" key="3">
    <source>
        <dbReference type="Proteomes" id="UP000188879"/>
    </source>
</evidence>
<dbReference type="GO" id="GO:0006508">
    <property type="term" value="P:proteolysis"/>
    <property type="evidence" value="ECO:0007669"/>
    <property type="project" value="UniProtKB-KW"/>
</dbReference>
<reference evidence="2 3" key="1">
    <citation type="submission" date="2016-10" db="EMBL/GenBank/DDBJ databases">
        <title>Draft Genome sequence of Roseomonas sp. strain M3.</title>
        <authorList>
            <person name="Subhash Y."/>
            <person name="Lee S."/>
        </authorList>
    </citation>
    <scope>NUCLEOTIDE SEQUENCE [LARGE SCALE GENOMIC DNA]</scope>
    <source>
        <strain evidence="2 3">M3</strain>
    </source>
</reference>
<dbReference type="EC" id="3.4.-.-" evidence="1"/>
<dbReference type="Proteomes" id="UP000188879">
    <property type="component" value="Unassembled WGS sequence"/>
</dbReference>
<comment type="catalytic activity">
    <reaction evidence="1">
        <text>an L-aminoacyl-L-amino acid + H2O = 2 an L-alpha-amino acid</text>
        <dbReference type="Rhea" id="RHEA:48940"/>
        <dbReference type="ChEBI" id="CHEBI:15377"/>
        <dbReference type="ChEBI" id="CHEBI:59869"/>
        <dbReference type="ChEBI" id="CHEBI:77460"/>
    </reaction>
</comment>
<dbReference type="PANTHER" id="PTHR12994">
    <property type="entry name" value="SECERNIN"/>
    <property type="match status" value="1"/>
</dbReference>
<protein>
    <recommendedName>
        <fullName evidence="1">Dipeptidase</fullName>
        <ecNumber evidence="1">3.4.-.-</ecNumber>
    </recommendedName>
</protein>
<comment type="similarity">
    <text evidence="1">Belongs to the peptidase C69 family.</text>
</comment>
<dbReference type="InterPro" id="IPR005322">
    <property type="entry name" value="Peptidase_C69"/>
</dbReference>
<dbReference type="Gene3D" id="3.60.60.10">
    <property type="entry name" value="Penicillin V Acylase, Chain A"/>
    <property type="match status" value="1"/>
</dbReference>
<dbReference type="PANTHER" id="PTHR12994:SF17">
    <property type="entry name" value="LD30995P"/>
    <property type="match status" value="1"/>
</dbReference>